<feature type="binding site" evidence="5">
    <location>
        <position position="52"/>
    </location>
    <ligand>
        <name>S-adenosyl-L-methionine</name>
        <dbReference type="ChEBI" id="CHEBI:59789"/>
    </ligand>
</feature>
<comment type="caution">
    <text evidence="7">The sequence shown here is derived from an EMBL/GenBank/DDBJ whole genome shotgun (WGS) entry which is preliminary data.</text>
</comment>
<feature type="binding site" evidence="5">
    <location>
        <position position="27"/>
    </location>
    <ligand>
        <name>S-adenosyl-L-methionine</name>
        <dbReference type="ChEBI" id="CHEBI:59789"/>
    </ligand>
</feature>
<evidence type="ECO:0000256" key="4">
    <source>
        <dbReference type="ARBA" id="ARBA00022884"/>
    </source>
</evidence>
<organism evidence="7 8">
    <name type="scientific">Bacillus paralicheniformis</name>
    <dbReference type="NCBI Taxonomy" id="1648923"/>
    <lineage>
        <taxon>Bacteria</taxon>
        <taxon>Bacillati</taxon>
        <taxon>Bacillota</taxon>
        <taxon>Bacilli</taxon>
        <taxon>Bacillales</taxon>
        <taxon>Bacillaceae</taxon>
        <taxon>Bacillus</taxon>
    </lineage>
</organism>
<comment type="similarity">
    <text evidence="5">Belongs to the class I-like SAM-binding methyltransferase superfamily. rRNA adenine N(6)-methyltransferase family.</text>
</comment>
<keyword evidence="1 5" id="KW-0489">Methyltransferase</keyword>
<name>A0AAW6KI72_9BACI</name>
<evidence type="ECO:0000256" key="1">
    <source>
        <dbReference type="ARBA" id="ARBA00022603"/>
    </source>
</evidence>
<dbReference type="Pfam" id="PF00398">
    <property type="entry name" value="RrnaAD"/>
    <property type="match status" value="1"/>
</dbReference>
<dbReference type="AlphaFoldDB" id="A0AAW6KI72"/>
<comment type="caution">
    <text evidence="5">Lacks conserved residue(s) required for the propagation of feature annotation.</text>
</comment>
<evidence type="ECO:0000256" key="3">
    <source>
        <dbReference type="ARBA" id="ARBA00022691"/>
    </source>
</evidence>
<dbReference type="Gene3D" id="3.40.50.150">
    <property type="entry name" value="Vaccinia Virus protein VP39"/>
    <property type="match status" value="1"/>
</dbReference>
<dbReference type="EMBL" id="JARAFO010000665">
    <property type="protein sequence ID" value="MDE1455669.1"/>
    <property type="molecule type" value="Genomic_DNA"/>
</dbReference>
<dbReference type="GO" id="GO:0000179">
    <property type="term" value="F:rRNA (adenine-N6,N6-)-dimethyltransferase activity"/>
    <property type="evidence" value="ECO:0007669"/>
    <property type="project" value="UniProtKB-UniRule"/>
</dbReference>
<evidence type="ECO:0000313" key="7">
    <source>
        <dbReference type="EMBL" id="MDE1455669.1"/>
    </source>
</evidence>
<evidence type="ECO:0000313" key="8">
    <source>
        <dbReference type="Proteomes" id="UP001216709"/>
    </source>
</evidence>
<keyword evidence="4 5" id="KW-0694">RNA-binding</keyword>
<keyword evidence="2 5" id="KW-0808">Transferase</keyword>
<dbReference type="InterPro" id="IPR029063">
    <property type="entry name" value="SAM-dependent_MTases_sf"/>
</dbReference>
<protein>
    <submittedName>
        <fullName evidence="7">rRNA adenine N-6-methyltransferase family protein</fullName>
    </submittedName>
</protein>
<dbReference type="RefSeq" id="WP_274686183.1">
    <property type="nucleotide sequence ID" value="NZ_JARAFO010000665.1"/>
</dbReference>
<dbReference type="InterPro" id="IPR001737">
    <property type="entry name" value="KsgA/Erm"/>
</dbReference>
<evidence type="ECO:0000256" key="5">
    <source>
        <dbReference type="PROSITE-ProRule" id="PRU01026"/>
    </source>
</evidence>
<accession>A0AAW6KI72</accession>
<reference evidence="7" key="1">
    <citation type="submission" date="2022-12" db="EMBL/GenBank/DDBJ databases">
        <title>Draft Genome Sequences of Bacillus licheniformis and Bacillus paralicheniformis strains isolated from Irish skim milk powders.</title>
        <authorList>
            <person name="Lourenco A."/>
            <person name="Li F."/>
            <person name="Geraldine D."/>
            <person name="Tobin J.T."/>
            <person name="Butler F."/>
            <person name="Jordan K."/>
            <person name="Obrien T."/>
        </authorList>
    </citation>
    <scope>NUCLEOTIDE SEQUENCE</scope>
    <source>
        <strain evidence="7">3370</strain>
    </source>
</reference>
<dbReference type="PROSITE" id="PS51689">
    <property type="entry name" value="SAM_RNA_A_N6_MT"/>
    <property type="match status" value="1"/>
</dbReference>
<keyword evidence="3 5" id="KW-0949">S-adenosyl-L-methionine</keyword>
<evidence type="ECO:0000256" key="2">
    <source>
        <dbReference type="ARBA" id="ARBA00022679"/>
    </source>
</evidence>
<dbReference type="GO" id="GO:0003723">
    <property type="term" value="F:RNA binding"/>
    <property type="evidence" value="ECO:0007669"/>
    <property type="project" value="UniProtKB-UniRule"/>
</dbReference>
<gene>
    <name evidence="7" type="ORF">PVN32_26615</name>
</gene>
<feature type="compositionally biased region" description="Basic residues" evidence="6">
    <location>
        <begin position="1"/>
        <end position="13"/>
    </location>
</feature>
<feature type="non-terminal residue" evidence="7">
    <location>
        <position position="60"/>
    </location>
</feature>
<feature type="binding site" evidence="5">
    <location>
        <position position="25"/>
    </location>
    <ligand>
        <name>S-adenosyl-L-methionine</name>
        <dbReference type="ChEBI" id="CHEBI:59789"/>
    </ligand>
</feature>
<dbReference type="Proteomes" id="UP001216709">
    <property type="component" value="Unassembled WGS sequence"/>
</dbReference>
<feature type="region of interest" description="Disordered" evidence="6">
    <location>
        <begin position="1"/>
        <end position="21"/>
    </location>
</feature>
<proteinExistence type="inferred from homology"/>
<dbReference type="SUPFAM" id="SSF53335">
    <property type="entry name" value="S-adenosyl-L-methionine-dependent methyltransferases"/>
    <property type="match status" value="1"/>
</dbReference>
<evidence type="ECO:0000256" key="6">
    <source>
        <dbReference type="SAM" id="MobiDB-lite"/>
    </source>
</evidence>
<sequence>MKKKNHKYRGKKLNRGEYPNFSGQHLMHNKKLIEEIVDRANISIDDTVLELGAGKGALTT</sequence>